<gene>
    <name evidence="9" type="ORF">ANANG_G00293100</name>
</gene>
<evidence type="ECO:0000313" key="9">
    <source>
        <dbReference type="EMBL" id="KAG5832625.1"/>
    </source>
</evidence>
<keyword evidence="4 5" id="KW-1015">Disulfide bond</keyword>
<evidence type="ECO:0000256" key="4">
    <source>
        <dbReference type="ARBA" id="ARBA00023157"/>
    </source>
</evidence>
<evidence type="ECO:0000259" key="8">
    <source>
        <dbReference type="PROSITE" id="PS50026"/>
    </source>
</evidence>
<feature type="region of interest" description="Disordered" evidence="6">
    <location>
        <begin position="556"/>
        <end position="604"/>
    </location>
</feature>
<dbReference type="Proteomes" id="UP001044222">
    <property type="component" value="Chromosome 17"/>
</dbReference>
<evidence type="ECO:0000256" key="7">
    <source>
        <dbReference type="SAM" id="Phobius"/>
    </source>
</evidence>
<dbReference type="InterPro" id="IPR001611">
    <property type="entry name" value="Leu-rich_rpt"/>
</dbReference>
<dbReference type="InterPro" id="IPR000742">
    <property type="entry name" value="EGF"/>
</dbReference>
<dbReference type="InterPro" id="IPR000483">
    <property type="entry name" value="Cys-rich_flank_reg_C"/>
</dbReference>
<keyword evidence="5" id="KW-0245">EGF-like domain</keyword>
<evidence type="ECO:0000256" key="1">
    <source>
        <dbReference type="ARBA" id="ARBA00022614"/>
    </source>
</evidence>
<feature type="compositionally biased region" description="Low complexity" evidence="6">
    <location>
        <begin position="278"/>
        <end position="292"/>
    </location>
</feature>
<dbReference type="InterPro" id="IPR003591">
    <property type="entry name" value="Leu-rich_rpt_typical-subtyp"/>
</dbReference>
<evidence type="ECO:0000256" key="3">
    <source>
        <dbReference type="ARBA" id="ARBA00022737"/>
    </source>
</evidence>
<keyword evidence="1" id="KW-0433">Leucine-rich repeat</keyword>
<dbReference type="PANTHER" id="PTHR24366:SF112">
    <property type="entry name" value="VASORIN"/>
    <property type="match status" value="1"/>
</dbReference>
<feature type="transmembrane region" description="Helical" evidence="7">
    <location>
        <begin position="508"/>
        <end position="531"/>
    </location>
</feature>
<protein>
    <recommendedName>
        <fullName evidence="8">EGF-like domain-containing protein</fullName>
    </recommendedName>
</protein>
<evidence type="ECO:0000313" key="10">
    <source>
        <dbReference type="Proteomes" id="UP001044222"/>
    </source>
</evidence>
<dbReference type="AlphaFoldDB" id="A0A9D3LKE3"/>
<evidence type="ECO:0000256" key="6">
    <source>
        <dbReference type="SAM" id="MobiDB-lite"/>
    </source>
</evidence>
<dbReference type="PROSITE" id="PS51450">
    <property type="entry name" value="LRR"/>
    <property type="match status" value="2"/>
</dbReference>
<dbReference type="InterPro" id="IPR036116">
    <property type="entry name" value="FN3_sf"/>
</dbReference>
<dbReference type="FunFam" id="3.80.10.10:FF:000211">
    <property type="entry name" value="vasorin"/>
    <property type="match status" value="1"/>
</dbReference>
<keyword evidence="7" id="KW-0472">Membrane</keyword>
<dbReference type="PANTHER" id="PTHR24366">
    <property type="entry name" value="IG(IMMUNOGLOBULIN) AND LRR(LEUCINE RICH REPEAT) DOMAINS"/>
    <property type="match status" value="1"/>
</dbReference>
<comment type="caution">
    <text evidence="5">Lacks conserved residue(s) required for the propagation of feature annotation.</text>
</comment>
<keyword evidence="7" id="KW-1133">Transmembrane helix</keyword>
<name>A0A9D3LKE3_ANGAN</name>
<sequence>MLDLSQNKLSQLPDGAFRPLADLRNLDLSNNQLERVSQDSFAGLGLLERLYLYNNRIQSIHPAAFQGLGQLLELKLQGNQLTSLPALRMPKLLLLDLSYNQVPPPGPDDFQTPNLESLKMAGLGLRELDPELLAGLGNLHDLDVSQNQLRAVPPALGEVRGLIRLGLAGNPVGQLRPEDFQNLEELQELDVSNMNLQGFPAGLGRLLPRLQQLTAAENPFNCLCPLAWFPGWLREGGLRLGRTEETRCHFPPLNAGKVLERLEHRDFGCPTTTTVTTTTVTTSTTKAPRVTTAPRRLTPARGPAPSQREPLLRRDRQRPAPRGPSRPHRRRPRLRAPFEGAPCPPNICLNGGTCLRDRHGHLECICPRGAWGTYCENEEEPPPPPPAPPQETHTVAVAMTPDISSGQVTSTTILLDLHRYIRTRPYLRGIRLTYRNLSGPDRRPMQLSVPASYPEYTLRGLRPNSTYSICAGPLGELGQADTSCTEARTAGQQLPVARVMDGQLTSKLVPALAVLLLLVLVAAAVGVVCYLRRRRAKAHSDDAGGDEPSTLELEGVKACLDNGTLPQKQPVELQPPPRQPSTPGWSTRSRSCRPTAPPTTTWRH</sequence>
<feature type="domain" description="EGF-like" evidence="8">
    <location>
        <begin position="339"/>
        <end position="376"/>
    </location>
</feature>
<evidence type="ECO:0000256" key="5">
    <source>
        <dbReference type="PROSITE-ProRule" id="PRU00076"/>
    </source>
</evidence>
<organism evidence="9 10">
    <name type="scientific">Anguilla anguilla</name>
    <name type="common">European freshwater eel</name>
    <name type="synonym">Muraena anguilla</name>
    <dbReference type="NCBI Taxonomy" id="7936"/>
    <lineage>
        <taxon>Eukaryota</taxon>
        <taxon>Metazoa</taxon>
        <taxon>Chordata</taxon>
        <taxon>Craniata</taxon>
        <taxon>Vertebrata</taxon>
        <taxon>Euteleostomi</taxon>
        <taxon>Actinopterygii</taxon>
        <taxon>Neopterygii</taxon>
        <taxon>Teleostei</taxon>
        <taxon>Anguilliformes</taxon>
        <taxon>Anguillidae</taxon>
        <taxon>Anguilla</taxon>
    </lineage>
</organism>
<dbReference type="SMART" id="SM00369">
    <property type="entry name" value="LRR_TYP"/>
    <property type="match status" value="7"/>
</dbReference>
<reference evidence="9" key="1">
    <citation type="submission" date="2021-01" db="EMBL/GenBank/DDBJ databases">
        <title>A chromosome-scale assembly of European eel, Anguilla anguilla.</title>
        <authorList>
            <person name="Henkel C."/>
            <person name="Jong-Raadsen S.A."/>
            <person name="Dufour S."/>
            <person name="Weltzien F.-A."/>
            <person name="Palstra A.P."/>
            <person name="Pelster B."/>
            <person name="Spaink H.P."/>
            <person name="Van Den Thillart G.E."/>
            <person name="Jansen H."/>
            <person name="Zahm M."/>
            <person name="Klopp C."/>
            <person name="Cedric C."/>
            <person name="Louis A."/>
            <person name="Berthelot C."/>
            <person name="Parey E."/>
            <person name="Roest Crollius H."/>
            <person name="Montfort J."/>
            <person name="Robinson-Rechavi M."/>
            <person name="Bucao C."/>
            <person name="Bouchez O."/>
            <person name="Gislard M."/>
            <person name="Lluch J."/>
            <person name="Milhes M."/>
            <person name="Lampietro C."/>
            <person name="Lopez Roques C."/>
            <person name="Donnadieu C."/>
            <person name="Braasch I."/>
            <person name="Desvignes T."/>
            <person name="Postlethwait J."/>
            <person name="Bobe J."/>
            <person name="Guiguen Y."/>
            <person name="Dirks R."/>
        </authorList>
    </citation>
    <scope>NUCLEOTIDE SEQUENCE</scope>
    <source>
        <strain evidence="9">Tag_6206</strain>
        <tissue evidence="9">Liver</tissue>
    </source>
</reference>
<dbReference type="EMBL" id="JAFIRN010000017">
    <property type="protein sequence ID" value="KAG5832625.1"/>
    <property type="molecule type" value="Genomic_DNA"/>
</dbReference>
<feature type="disulfide bond" evidence="5">
    <location>
        <begin position="366"/>
        <end position="375"/>
    </location>
</feature>
<keyword evidence="2" id="KW-0732">Signal</keyword>
<dbReference type="SUPFAM" id="SSF49265">
    <property type="entry name" value="Fibronectin type III"/>
    <property type="match status" value="1"/>
</dbReference>
<dbReference type="SUPFAM" id="SSF57196">
    <property type="entry name" value="EGF/Laminin"/>
    <property type="match status" value="1"/>
</dbReference>
<dbReference type="InterPro" id="IPR032675">
    <property type="entry name" value="LRR_dom_sf"/>
</dbReference>
<dbReference type="PROSITE" id="PS00022">
    <property type="entry name" value="EGF_1"/>
    <property type="match status" value="1"/>
</dbReference>
<dbReference type="SMART" id="SM00364">
    <property type="entry name" value="LRR_BAC"/>
    <property type="match status" value="5"/>
</dbReference>
<keyword evidence="10" id="KW-1185">Reference proteome</keyword>
<dbReference type="Pfam" id="PF13855">
    <property type="entry name" value="LRR_8"/>
    <property type="match status" value="1"/>
</dbReference>
<feature type="region of interest" description="Disordered" evidence="6">
    <location>
        <begin position="278"/>
        <end position="337"/>
    </location>
</feature>
<keyword evidence="3" id="KW-0677">Repeat</keyword>
<dbReference type="SUPFAM" id="SSF52058">
    <property type="entry name" value="L domain-like"/>
    <property type="match status" value="1"/>
</dbReference>
<comment type="caution">
    <text evidence="9">The sequence shown here is derived from an EMBL/GenBank/DDBJ whole genome shotgun (WGS) entry which is preliminary data.</text>
</comment>
<proteinExistence type="predicted"/>
<evidence type="ECO:0000256" key="2">
    <source>
        <dbReference type="ARBA" id="ARBA00022729"/>
    </source>
</evidence>
<keyword evidence="7" id="KW-0812">Transmembrane</keyword>
<dbReference type="SMART" id="SM00082">
    <property type="entry name" value="LRRCT"/>
    <property type="match status" value="1"/>
</dbReference>
<dbReference type="Gene3D" id="2.10.25.10">
    <property type="entry name" value="Laminin"/>
    <property type="match status" value="1"/>
</dbReference>
<accession>A0A9D3LKE3</accession>
<dbReference type="PROSITE" id="PS50026">
    <property type="entry name" value="EGF_3"/>
    <property type="match status" value="1"/>
</dbReference>
<dbReference type="Gene3D" id="3.80.10.10">
    <property type="entry name" value="Ribonuclease Inhibitor"/>
    <property type="match status" value="1"/>
</dbReference>
<feature type="compositionally biased region" description="Basic residues" evidence="6">
    <location>
        <begin position="325"/>
        <end position="334"/>
    </location>
</feature>
<dbReference type="CDD" id="cd00054">
    <property type="entry name" value="EGF_CA"/>
    <property type="match status" value="1"/>
</dbReference>